<accession>A0A068V1S0</accession>
<evidence type="ECO:0000259" key="1">
    <source>
        <dbReference type="Pfam" id="PF13456"/>
    </source>
</evidence>
<keyword evidence="3" id="KW-1185">Reference proteome</keyword>
<sequence>MQKLASINDLPGEVVFAFFESYSGVTSLQAETRVLCTSLELCYKMHSDSVVVEVDSKVLIDSVCGKSSIPAKLRPNYLMDFTICLQP</sequence>
<evidence type="ECO:0000313" key="3">
    <source>
        <dbReference type="Proteomes" id="UP000295252"/>
    </source>
</evidence>
<organism evidence="2 3">
    <name type="scientific">Coffea canephora</name>
    <name type="common">Robusta coffee</name>
    <dbReference type="NCBI Taxonomy" id="49390"/>
    <lineage>
        <taxon>Eukaryota</taxon>
        <taxon>Viridiplantae</taxon>
        <taxon>Streptophyta</taxon>
        <taxon>Embryophyta</taxon>
        <taxon>Tracheophyta</taxon>
        <taxon>Spermatophyta</taxon>
        <taxon>Magnoliopsida</taxon>
        <taxon>eudicotyledons</taxon>
        <taxon>Gunneridae</taxon>
        <taxon>Pentapetalae</taxon>
        <taxon>asterids</taxon>
        <taxon>lamiids</taxon>
        <taxon>Gentianales</taxon>
        <taxon>Rubiaceae</taxon>
        <taxon>Ixoroideae</taxon>
        <taxon>Gardenieae complex</taxon>
        <taxon>Bertiereae - Coffeeae clade</taxon>
        <taxon>Coffeeae</taxon>
        <taxon>Coffea</taxon>
    </lineage>
</organism>
<dbReference type="Gramene" id="CDP14591">
    <property type="protein sequence ID" value="CDP14591"/>
    <property type="gene ID" value="GSCOC_T00041136001"/>
</dbReference>
<gene>
    <name evidence="2" type="ORF">GSCOC_T00041136001</name>
</gene>
<dbReference type="GO" id="GO:0004523">
    <property type="term" value="F:RNA-DNA hybrid ribonuclease activity"/>
    <property type="evidence" value="ECO:0007669"/>
    <property type="project" value="InterPro"/>
</dbReference>
<protein>
    <submittedName>
        <fullName evidence="2">DH200=94 genomic scaffold, scaffold_88</fullName>
    </submittedName>
</protein>
<dbReference type="GO" id="GO:0003676">
    <property type="term" value="F:nucleic acid binding"/>
    <property type="evidence" value="ECO:0007669"/>
    <property type="project" value="InterPro"/>
</dbReference>
<evidence type="ECO:0000313" key="2">
    <source>
        <dbReference type="EMBL" id="CDP14591.1"/>
    </source>
</evidence>
<name>A0A068V1S0_COFCA</name>
<dbReference type="EMBL" id="HG739172">
    <property type="protein sequence ID" value="CDP14591.1"/>
    <property type="molecule type" value="Genomic_DNA"/>
</dbReference>
<feature type="domain" description="RNase H type-1" evidence="1">
    <location>
        <begin position="9"/>
        <end position="73"/>
    </location>
</feature>
<dbReference type="Proteomes" id="UP000295252">
    <property type="component" value="Unassembled WGS sequence"/>
</dbReference>
<proteinExistence type="predicted"/>
<dbReference type="InterPro" id="IPR002156">
    <property type="entry name" value="RNaseH_domain"/>
</dbReference>
<dbReference type="AlphaFoldDB" id="A0A068V1S0"/>
<dbReference type="InParanoid" id="A0A068V1S0"/>
<dbReference type="Pfam" id="PF13456">
    <property type="entry name" value="RVT_3"/>
    <property type="match status" value="1"/>
</dbReference>
<reference evidence="3" key="1">
    <citation type="journal article" date="2014" name="Science">
        <title>The coffee genome provides insight into the convergent evolution of caffeine biosynthesis.</title>
        <authorList>
            <person name="Denoeud F."/>
            <person name="Carretero-Paulet L."/>
            <person name="Dereeper A."/>
            <person name="Droc G."/>
            <person name="Guyot R."/>
            <person name="Pietrella M."/>
            <person name="Zheng C."/>
            <person name="Alberti A."/>
            <person name="Anthony F."/>
            <person name="Aprea G."/>
            <person name="Aury J.M."/>
            <person name="Bento P."/>
            <person name="Bernard M."/>
            <person name="Bocs S."/>
            <person name="Campa C."/>
            <person name="Cenci A."/>
            <person name="Combes M.C."/>
            <person name="Crouzillat D."/>
            <person name="Da Silva C."/>
            <person name="Daddiego L."/>
            <person name="De Bellis F."/>
            <person name="Dussert S."/>
            <person name="Garsmeur O."/>
            <person name="Gayraud T."/>
            <person name="Guignon V."/>
            <person name="Jahn K."/>
            <person name="Jamilloux V."/>
            <person name="Joet T."/>
            <person name="Labadie K."/>
            <person name="Lan T."/>
            <person name="Leclercq J."/>
            <person name="Lepelley M."/>
            <person name="Leroy T."/>
            <person name="Li L.T."/>
            <person name="Librado P."/>
            <person name="Lopez L."/>
            <person name="Munoz A."/>
            <person name="Noel B."/>
            <person name="Pallavicini A."/>
            <person name="Perrotta G."/>
            <person name="Poncet V."/>
            <person name="Pot D."/>
            <person name="Priyono X."/>
            <person name="Rigoreau M."/>
            <person name="Rouard M."/>
            <person name="Rozas J."/>
            <person name="Tranchant-Dubreuil C."/>
            <person name="VanBuren R."/>
            <person name="Zhang Q."/>
            <person name="Andrade A.C."/>
            <person name="Argout X."/>
            <person name="Bertrand B."/>
            <person name="de Kochko A."/>
            <person name="Graziosi G."/>
            <person name="Henry R.J."/>
            <person name="Jayarama X."/>
            <person name="Ming R."/>
            <person name="Nagai C."/>
            <person name="Rounsley S."/>
            <person name="Sankoff D."/>
            <person name="Giuliano G."/>
            <person name="Albert V.A."/>
            <person name="Wincker P."/>
            <person name="Lashermes P."/>
        </authorList>
    </citation>
    <scope>NUCLEOTIDE SEQUENCE [LARGE SCALE GENOMIC DNA]</scope>
    <source>
        <strain evidence="3">cv. DH200-94</strain>
    </source>
</reference>